<proteinExistence type="inferred from homology"/>
<feature type="region of interest" description="Disordered" evidence="4">
    <location>
        <begin position="481"/>
        <end position="504"/>
    </location>
</feature>
<keyword evidence="1 3" id="KW-0807">Transducer</keyword>
<gene>
    <name evidence="8" type="ORF">HNR32_000407</name>
</gene>
<organism evidence="8 9">
    <name type="scientific">Pectinatus brassicae</name>
    <dbReference type="NCBI Taxonomy" id="862415"/>
    <lineage>
        <taxon>Bacteria</taxon>
        <taxon>Bacillati</taxon>
        <taxon>Bacillota</taxon>
        <taxon>Negativicutes</taxon>
        <taxon>Selenomonadales</taxon>
        <taxon>Selenomonadaceae</taxon>
        <taxon>Pectinatus</taxon>
    </lineage>
</organism>
<name>A0A840UIA0_9FIRM</name>
<dbReference type="PANTHER" id="PTHR32089">
    <property type="entry name" value="METHYL-ACCEPTING CHEMOTAXIS PROTEIN MCPB"/>
    <property type="match status" value="1"/>
</dbReference>
<feature type="domain" description="Methyl-accepting transducer" evidence="6">
    <location>
        <begin position="243"/>
        <end position="479"/>
    </location>
</feature>
<dbReference type="CDD" id="cd11386">
    <property type="entry name" value="MCP_signal"/>
    <property type="match status" value="1"/>
</dbReference>
<dbReference type="Proteomes" id="UP000559117">
    <property type="component" value="Unassembled WGS sequence"/>
</dbReference>
<keyword evidence="9" id="KW-1185">Reference proteome</keyword>
<accession>A0A840UIA0</accession>
<reference evidence="8 9" key="1">
    <citation type="submission" date="2020-08" db="EMBL/GenBank/DDBJ databases">
        <title>Genomic Encyclopedia of Type Strains, Phase IV (KMG-IV): sequencing the most valuable type-strain genomes for metagenomic binning, comparative biology and taxonomic classification.</title>
        <authorList>
            <person name="Goeker M."/>
        </authorList>
    </citation>
    <scope>NUCLEOTIDE SEQUENCE [LARGE SCALE GENOMIC DNA]</scope>
    <source>
        <strain evidence="8 9">DSM 24661</strain>
    </source>
</reference>
<dbReference type="Pfam" id="PF12729">
    <property type="entry name" value="4HB_MCP_1"/>
    <property type="match status" value="1"/>
</dbReference>
<dbReference type="AlphaFoldDB" id="A0A840UIA0"/>
<dbReference type="RefSeq" id="WP_196611133.1">
    <property type="nucleotide sequence ID" value="NZ_JACHFH010000003.1"/>
</dbReference>
<evidence type="ECO:0000256" key="3">
    <source>
        <dbReference type="PROSITE-ProRule" id="PRU00284"/>
    </source>
</evidence>
<feature type="domain" description="HAMP" evidence="7">
    <location>
        <begin position="169"/>
        <end position="224"/>
    </location>
</feature>
<dbReference type="GO" id="GO:0007165">
    <property type="term" value="P:signal transduction"/>
    <property type="evidence" value="ECO:0007669"/>
    <property type="project" value="UniProtKB-KW"/>
</dbReference>
<evidence type="ECO:0000313" key="9">
    <source>
        <dbReference type="Proteomes" id="UP000559117"/>
    </source>
</evidence>
<sequence length="529" mass="58236">MYNEKLIAVQLLNENRAYARHIQSVMFEFMLTDDPELNKTLSADIQDKKQRFDENLTKYRQLPLSTQEKSKLQQLDNAIEKYRAVQKDIFALAAENKNTEAYNLFNTQGKILSKEFTNGLTELSQASNEAANKMSEDSQKEFTFLVTVFVIIILFFSIFSLLLGIIMIKQISGRIQDFITFIAFLSDGDFSHQVPEKSLQDRSEFGSLSRAIDKMNKNTKDLISHISQTSDHLASASEELTASAEQSSQAATQVANSITEVANGAEKQLELTNNADILVNQISDAIKQVATNTQTVSAFADKTAIAANDGDTSLKQAVTQIQTIENTTNHTATVISELAETSQEISQIVDAISNIAGQTNLLALNAAIEAARAGEAGKGFAVVAEEVRKLAEQSQESAKQIIELITKIQNRTSNAVEYMNNSKQEVTAGAAIISHAGENFNQILTMITKMTDQIRETSSSVQEITSHTENIVNAVRHIDDESKHTSEETQTISAATEEQSASMGEIASASRHLAEMAEGLQNMINKFRT</sequence>
<keyword evidence="5" id="KW-0812">Transmembrane</keyword>
<dbReference type="Gene3D" id="1.10.287.950">
    <property type="entry name" value="Methyl-accepting chemotaxis protein"/>
    <property type="match status" value="1"/>
</dbReference>
<evidence type="ECO:0000313" key="8">
    <source>
        <dbReference type="EMBL" id="MBB5335287.1"/>
    </source>
</evidence>
<feature type="compositionally biased region" description="Polar residues" evidence="4">
    <location>
        <begin position="488"/>
        <end position="502"/>
    </location>
</feature>
<dbReference type="PANTHER" id="PTHR32089:SF112">
    <property type="entry name" value="LYSOZYME-LIKE PROTEIN-RELATED"/>
    <property type="match status" value="1"/>
</dbReference>
<evidence type="ECO:0000256" key="4">
    <source>
        <dbReference type="SAM" id="MobiDB-lite"/>
    </source>
</evidence>
<dbReference type="CDD" id="cd19411">
    <property type="entry name" value="MCP2201-like_sensor"/>
    <property type="match status" value="1"/>
</dbReference>
<feature type="transmembrane region" description="Helical" evidence="5">
    <location>
        <begin position="142"/>
        <end position="168"/>
    </location>
</feature>
<dbReference type="PROSITE" id="PS50885">
    <property type="entry name" value="HAMP"/>
    <property type="match status" value="1"/>
</dbReference>
<protein>
    <submittedName>
        <fullName evidence="8">Methyl-accepting chemotaxis protein</fullName>
    </submittedName>
</protein>
<evidence type="ECO:0000256" key="5">
    <source>
        <dbReference type="SAM" id="Phobius"/>
    </source>
</evidence>
<evidence type="ECO:0000256" key="2">
    <source>
        <dbReference type="ARBA" id="ARBA00029447"/>
    </source>
</evidence>
<comment type="similarity">
    <text evidence="2">Belongs to the methyl-accepting chemotaxis (MCP) protein family.</text>
</comment>
<evidence type="ECO:0000259" key="6">
    <source>
        <dbReference type="PROSITE" id="PS50111"/>
    </source>
</evidence>
<comment type="caution">
    <text evidence="8">The sequence shown here is derived from an EMBL/GenBank/DDBJ whole genome shotgun (WGS) entry which is preliminary data.</text>
</comment>
<dbReference type="PROSITE" id="PS50111">
    <property type="entry name" value="CHEMOTAXIS_TRANSDUC_2"/>
    <property type="match status" value="1"/>
</dbReference>
<dbReference type="InterPro" id="IPR004089">
    <property type="entry name" value="MCPsignal_dom"/>
</dbReference>
<dbReference type="GO" id="GO:0016020">
    <property type="term" value="C:membrane"/>
    <property type="evidence" value="ECO:0007669"/>
    <property type="project" value="InterPro"/>
</dbReference>
<dbReference type="InterPro" id="IPR024478">
    <property type="entry name" value="HlyB_4HB_MCP"/>
</dbReference>
<dbReference type="EMBL" id="JACHFH010000003">
    <property type="protein sequence ID" value="MBB5335287.1"/>
    <property type="molecule type" value="Genomic_DNA"/>
</dbReference>
<evidence type="ECO:0000256" key="1">
    <source>
        <dbReference type="ARBA" id="ARBA00023224"/>
    </source>
</evidence>
<dbReference type="InterPro" id="IPR047347">
    <property type="entry name" value="YvaQ-like_sensor"/>
</dbReference>
<evidence type="ECO:0000259" key="7">
    <source>
        <dbReference type="PROSITE" id="PS50885"/>
    </source>
</evidence>
<dbReference type="InterPro" id="IPR003660">
    <property type="entry name" value="HAMP_dom"/>
</dbReference>
<dbReference type="SUPFAM" id="SSF58104">
    <property type="entry name" value="Methyl-accepting chemotaxis protein (MCP) signaling domain"/>
    <property type="match status" value="1"/>
</dbReference>
<dbReference type="Pfam" id="PF00015">
    <property type="entry name" value="MCPsignal"/>
    <property type="match status" value="1"/>
</dbReference>
<keyword evidence="5" id="KW-1133">Transmembrane helix</keyword>
<dbReference type="SMART" id="SM00283">
    <property type="entry name" value="MA"/>
    <property type="match status" value="1"/>
</dbReference>
<keyword evidence="5" id="KW-0472">Membrane</keyword>